<proteinExistence type="predicted"/>
<dbReference type="GO" id="GO:0005975">
    <property type="term" value="P:carbohydrate metabolic process"/>
    <property type="evidence" value="ECO:0007669"/>
    <property type="project" value="InterPro"/>
</dbReference>
<dbReference type="InterPro" id="IPR011330">
    <property type="entry name" value="Glyco_hydro/deAcase_b/a-brl"/>
</dbReference>
<name>A0AA41X351_9BACI</name>
<dbReference type="SUPFAM" id="SSF88713">
    <property type="entry name" value="Glycoside hydrolase/deacetylase"/>
    <property type="match status" value="1"/>
</dbReference>
<reference evidence="3" key="1">
    <citation type="submission" date="2022-07" db="EMBL/GenBank/DDBJ databases">
        <authorList>
            <person name="Li W.-J."/>
            <person name="Deng Q.-Q."/>
        </authorList>
    </citation>
    <scope>NUCLEOTIDE SEQUENCE</scope>
    <source>
        <strain evidence="3">SYSU M60031</strain>
    </source>
</reference>
<keyword evidence="1" id="KW-0732">Signal</keyword>
<dbReference type="EMBL" id="JANCLT010000002">
    <property type="protein sequence ID" value="MCP8968084.1"/>
    <property type="molecule type" value="Genomic_DNA"/>
</dbReference>
<evidence type="ECO:0000259" key="2">
    <source>
        <dbReference type="PROSITE" id="PS51677"/>
    </source>
</evidence>
<dbReference type="AlphaFoldDB" id="A0AA41X351"/>
<dbReference type="PROSITE" id="PS51677">
    <property type="entry name" value="NODB"/>
    <property type="match status" value="1"/>
</dbReference>
<keyword evidence="4" id="KW-1185">Reference proteome</keyword>
<protein>
    <submittedName>
        <fullName evidence="3">Polysaccharide deacetylase family protein</fullName>
    </submittedName>
</protein>
<evidence type="ECO:0000313" key="3">
    <source>
        <dbReference type="EMBL" id="MCP8968084.1"/>
    </source>
</evidence>
<dbReference type="Pfam" id="PF01522">
    <property type="entry name" value="Polysacc_deac_1"/>
    <property type="match status" value="1"/>
</dbReference>
<dbReference type="InterPro" id="IPR051398">
    <property type="entry name" value="Polysacch_Deacetylase"/>
</dbReference>
<accession>A0AA41X351</accession>
<organism evidence="3 4">
    <name type="scientific">Ectobacillus ponti</name>
    <dbReference type="NCBI Taxonomy" id="2961894"/>
    <lineage>
        <taxon>Bacteria</taxon>
        <taxon>Bacillati</taxon>
        <taxon>Bacillota</taxon>
        <taxon>Bacilli</taxon>
        <taxon>Bacillales</taxon>
        <taxon>Bacillaceae</taxon>
        <taxon>Ectobacillus</taxon>
    </lineage>
</organism>
<dbReference type="PANTHER" id="PTHR34216">
    <property type="match status" value="1"/>
</dbReference>
<dbReference type="InterPro" id="IPR002509">
    <property type="entry name" value="NODB_dom"/>
</dbReference>
<dbReference type="Gene3D" id="3.20.20.370">
    <property type="entry name" value="Glycoside hydrolase/deacetylase"/>
    <property type="match status" value="1"/>
</dbReference>
<dbReference type="RefSeq" id="WP_254757984.1">
    <property type="nucleotide sequence ID" value="NZ_JANCLT010000002.1"/>
</dbReference>
<evidence type="ECO:0000313" key="4">
    <source>
        <dbReference type="Proteomes" id="UP001156102"/>
    </source>
</evidence>
<comment type="caution">
    <text evidence="3">The sequence shown here is derived from an EMBL/GenBank/DDBJ whole genome shotgun (WGS) entry which is preliminary data.</text>
</comment>
<feature type="domain" description="NodB homology" evidence="2">
    <location>
        <begin position="110"/>
        <end position="270"/>
    </location>
</feature>
<dbReference type="GO" id="GO:0016810">
    <property type="term" value="F:hydrolase activity, acting on carbon-nitrogen (but not peptide) bonds"/>
    <property type="evidence" value="ECO:0007669"/>
    <property type="project" value="InterPro"/>
</dbReference>
<evidence type="ECO:0000256" key="1">
    <source>
        <dbReference type="ARBA" id="ARBA00022729"/>
    </source>
</evidence>
<gene>
    <name evidence="3" type="ORF">NK662_05960</name>
</gene>
<sequence>MRAFILNLLVLLLVLIQIGYKSPDYHASAAEAAIEPGSGCLVLSYHRVRPPNLLNKVLTAVGNSQELTTYSVYTDEFAAQMQALKKQGVRFITAAELQDQLQGKQHIEGKCALVTFDDIDRTVYENAFPILQKEHIGERQYRHLNLATLPQLQEMKRSGLAEIGVHTYDMPHPDDDNDPSVLRPENLSAFEQDTEKAETAFRKLFGDAPRYYSYPYGFGSAATDALLQRRGYGLIFSLQPGLNSHKGSTLVKRILVSRSSWSKIEEWAQR</sequence>
<dbReference type="PANTHER" id="PTHR34216:SF7">
    <property type="entry name" value="POLY-BETA-1,6-N-ACETYL-D-GLUCOSAMINE N-DEACETYLASE"/>
    <property type="match status" value="1"/>
</dbReference>
<dbReference type="Proteomes" id="UP001156102">
    <property type="component" value="Unassembled WGS sequence"/>
</dbReference>